<dbReference type="Pfam" id="PF00271">
    <property type="entry name" value="Helicase_C"/>
    <property type="match status" value="1"/>
</dbReference>
<evidence type="ECO:0000313" key="5">
    <source>
        <dbReference type="Proteomes" id="UP000565441"/>
    </source>
</evidence>
<comment type="caution">
    <text evidence="4">The sequence shown here is derived from an EMBL/GenBank/DDBJ whole genome shotgun (WGS) entry which is preliminary data.</text>
</comment>
<protein>
    <recommendedName>
        <fullName evidence="1">Glucanase</fullName>
        <ecNumber evidence="1">3.2.1.-</ecNumber>
    </recommendedName>
</protein>
<evidence type="ECO:0000256" key="1">
    <source>
        <dbReference type="RuleBase" id="RU361186"/>
    </source>
</evidence>
<dbReference type="GO" id="GO:0030245">
    <property type="term" value="P:cellulose catabolic process"/>
    <property type="evidence" value="ECO:0007669"/>
    <property type="project" value="UniProtKB-KW"/>
</dbReference>
<organism evidence="4 5">
    <name type="scientific">Tricholomella constricta</name>
    <dbReference type="NCBI Taxonomy" id="117010"/>
    <lineage>
        <taxon>Eukaryota</taxon>
        <taxon>Fungi</taxon>
        <taxon>Dikarya</taxon>
        <taxon>Basidiomycota</taxon>
        <taxon>Agaricomycotina</taxon>
        <taxon>Agaricomycetes</taxon>
        <taxon>Agaricomycetidae</taxon>
        <taxon>Agaricales</taxon>
        <taxon>Tricholomatineae</taxon>
        <taxon>Lyophyllaceae</taxon>
        <taxon>Tricholomella</taxon>
    </lineage>
</organism>
<dbReference type="Pfam" id="PF01341">
    <property type="entry name" value="Glyco_hydro_6"/>
    <property type="match status" value="1"/>
</dbReference>
<dbReference type="EMBL" id="JAACJP010000035">
    <property type="protein sequence ID" value="KAF5374660.1"/>
    <property type="molecule type" value="Genomic_DNA"/>
</dbReference>
<evidence type="ECO:0000259" key="3">
    <source>
        <dbReference type="Pfam" id="PF00271"/>
    </source>
</evidence>
<evidence type="ECO:0000313" key="4">
    <source>
        <dbReference type="EMBL" id="KAF5374660.1"/>
    </source>
</evidence>
<keyword evidence="5" id="KW-1185">Reference proteome</keyword>
<keyword evidence="1" id="KW-0136">Cellulose degradation</keyword>
<dbReference type="Gene3D" id="3.40.50.300">
    <property type="entry name" value="P-loop containing nucleotide triphosphate hydrolases"/>
    <property type="match status" value="1"/>
</dbReference>
<dbReference type="PANTHER" id="PTHR34876">
    <property type="match status" value="1"/>
</dbReference>
<evidence type="ECO:0000256" key="2">
    <source>
        <dbReference type="SAM" id="MobiDB-lite"/>
    </source>
</evidence>
<comment type="similarity">
    <text evidence="1">Belongs to the glycosyl hydrolase family 6.</text>
</comment>
<dbReference type="SUPFAM" id="SSF51989">
    <property type="entry name" value="Glycosyl hydrolases family 6, cellulases"/>
    <property type="match status" value="1"/>
</dbReference>
<dbReference type="EC" id="3.2.1.-" evidence="1"/>
<dbReference type="Proteomes" id="UP000565441">
    <property type="component" value="Unassembled WGS sequence"/>
</dbReference>
<keyword evidence="1" id="KW-0326">Glycosidase</keyword>
<dbReference type="InterPro" id="IPR027417">
    <property type="entry name" value="P-loop_NTPase"/>
</dbReference>
<dbReference type="OrthoDB" id="3027774at2759"/>
<dbReference type="AlphaFoldDB" id="A0A8H5LYG8"/>
<reference evidence="4 5" key="1">
    <citation type="journal article" date="2020" name="ISME J.">
        <title>Uncovering the hidden diversity of litter-decomposition mechanisms in mushroom-forming fungi.</title>
        <authorList>
            <person name="Floudas D."/>
            <person name="Bentzer J."/>
            <person name="Ahren D."/>
            <person name="Johansson T."/>
            <person name="Persson P."/>
            <person name="Tunlid A."/>
        </authorList>
    </citation>
    <scope>NUCLEOTIDE SEQUENCE [LARGE SCALE GENOMIC DNA]</scope>
    <source>
        <strain evidence="4 5">CBS 661.87</strain>
    </source>
</reference>
<dbReference type="InterPro" id="IPR016288">
    <property type="entry name" value="Beta_cellobiohydrolase"/>
</dbReference>
<accession>A0A8H5LYG8</accession>
<keyword evidence="1" id="KW-0378">Hydrolase</keyword>
<dbReference type="InterPro" id="IPR036434">
    <property type="entry name" value="Beta_cellobiohydrolase_sf"/>
</dbReference>
<dbReference type="InterPro" id="IPR001650">
    <property type="entry name" value="Helicase_C-like"/>
</dbReference>
<keyword evidence="1" id="KW-0624">Polysaccharide degradation</keyword>
<dbReference type="GO" id="GO:0004553">
    <property type="term" value="F:hydrolase activity, hydrolyzing O-glycosyl compounds"/>
    <property type="evidence" value="ECO:0007669"/>
    <property type="project" value="InterPro"/>
</dbReference>
<dbReference type="PRINTS" id="PR00733">
    <property type="entry name" value="GLHYDRLASE6"/>
</dbReference>
<feature type="compositionally biased region" description="Low complexity" evidence="2">
    <location>
        <begin position="327"/>
        <end position="338"/>
    </location>
</feature>
<name>A0A8H5LYG8_9AGAR</name>
<dbReference type="Gene3D" id="3.20.20.40">
    <property type="entry name" value="1, 4-beta cellobiohydrolase"/>
    <property type="match status" value="1"/>
</dbReference>
<feature type="domain" description="Helicase C-terminal" evidence="3">
    <location>
        <begin position="88"/>
        <end position="170"/>
    </location>
</feature>
<keyword evidence="1" id="KW-0119">Carbohydrate metabolism</keyword>
<feature type="region of interest" description="Disordered" evidence="2">
    <location>
        <begin position="316"/>
        <end position="351"/>
    </location>
</feature>
<dbReference type="PANTHER" id="PTHR34876:SF4">
    <property type="entry name" value="1,4-BETA-D-GLUCAN CELLOBIOHYDROLASE C-RELATED"/>
    <property type="match status" value="1"/>
</dbReference>
<dbReference type="SUPFAM" id="SSF52540">
    <property type="entry name" value="P-loop containing nucleoside triphosphate hydrolases"/>
    <property type="match status" value="1"/>
</dbReference>
<proteinExistence type="inferred from homology"/>
<gene>
    <name evidence="4" type="ORF">D9615_009010</name>
</gene>
<sequence length="507" mass="55580">MLAPYLVDPGEFVSWQARSGHVISGTNADHEFVSTLLEDEVNTHVHGTYAFSFSRPNAHIFFSLPQTHIIAPFASTLPLVLHILRQERLTHALPTDTTSISKTIVFFPTARHVSFAYQLLFTLPGLPPVLELHSRKSQDARTKASARFRDATEAVLLSSDVAARGMDFPGYAPFLSLSLIPCECTVLWFLKLWDASHAILGGIAVITIQCAINKILIAAFLSREFKHDETNHAWGSAGRWRAGVTLVLQLNLPASTEQYIHRLRRTARADAGGRGILVLDPTEQRFLALKDVHPLGIALDPQFAQFMFPPAALEYAEHGSSTPPPRTGATRARAGSRSVTASLGHRGDTPVDALRRPSCLKAIMSRKSSRRELRNHNGLGNQSQEVYDELKYIRKLAPLLAAQGIDAHFIVDQGRSGNQVAARSGGDWCNNKFAGFGPRPTTNTPDHLVDAIVWAKPGGEADGTSDTSAERYDEACGSETSVIPAPEAGSWFQEYFEQLLRNANPPL</sequence>